<reference evidence="2 3" key="1">
    <citation type="submission" date="2015-09" db="EMBL/GenBank/DDBJ databases">
        <title>Draft genome sequence of Kouleothrix aurantiaca JCM 19913.</title>
        <authorList>
            <person name="Hemp J."/>
        </authorList>
    </citation>
    <scope>NUCLEOTIDE SEQUENCE [LARGE SCALE GENOMIC DNA]</scope>
    <source>
        <strain evidence="2 3">COM-B</strain>
    </source>
</reference>
<name>A0A0P9CQZ9_9CHLR</name>
<evidence type="ECO:0000313" key="3">
    <source>
        <dbReference type="Proteomes" id="UP000050509"/>
    </source>
</evidence>
<accession>A0A0P9CQZ9</accession>
<dbReference type="PANTHER" id="PTHR36566:SF1">
    <property type="entry name" value="PYRIDINIUM-3,5-BISTHIOCARBOXYLIC ACID MONONUCLEOTIDE NICKEL INSERTION PROTEIN"/>
    <property type="match status" value="1"/>
</dbReference>
<dbReference type="EMBL" id="LJCR01002930">
    <property type="protein sequence ID" value="KPV48116.1"/>
    <property type="molecule type" value="Genomic_DNA"/>
</dbReference>
<proteinExistence type="predicted"/>
<protein>
    <recommendedName>
        <fullName evidence="4">LarC family nickel insertion protein</fullName>
    </recommendedName>
</protein>
<evidence type="ECO:0000313" key="2">
    <source>
        <dbReference type="EMBL" id="KPV48116.1"/>
    </source>
</evidence>
<dbReference type="Pfam" id="PF01969">
    <property type="entry name" value="Ni_insertion"/>
    <property type="match status" value="1"/>
</dbReference>
<dbReference type="AlphaFoldDB" id="A0A0P9CQZ9"/>
<dbReference type="PANTHER" id="PTHR36566">
    <property type="entry name" value="NICKEL INSERTION PROTEIN-RELATED"/>
    <property type="match status" value="1"/>
</dbReference>
<dbReference type="Proteomes" id="UP000050509">
    <property type="component" value="Unassembled WGS sequence"/>
</dbReference>
<gene>
    <name evidence="2" type="ORF">SE17_39780</name>
</gene>
<comment type="caution">
    <text evidence="2">The sequence shown here is derived from an EMBL/GenBank/DDBJ whole genome shotgun (WGS) entry which is preliminary data.</text>
</comment>
<dbReference type="Gene3D" id="3.30.70.1380">
    <property type="entry name" value="Transcriptional regulatory protein pf0864 domain like"/>
    <property type="match status" value="1"/>
</dbReference>
<evidence type="ECO:0008006" key="4">
    <source>
        <dbReference type="Google" id="ProtNLM"/>
    </source>
</evidence>
<sequence length="257" mass="27134">LGVEAAYASPLPLGHGWVRAAHGQLPLPAPATLALLAAAGAPTIPDDTPFELVTPTGAALLAALAEFRRPPMRVARVGYGLGKRDTPRPNALRVWLGEADMSAAQENSALVLLETNIDDQPAEQLAYAAEQLLALGALDAWLAPILMKKGRAATLLAALVPAALADAAVALIMRETSTLGVRRRPAERHVAGRELVEVPTPLGPVRVKRKRWQGTDLGAAPEYDDCARLARAHKLPLREVYQIVLASAGELFGSSGQ</sequence>
<dbReference type="InterPro" id="IPR002822">
    <property type="entry name" value="Ni_insertion"/>
</dbReference>
<keyword evidence="1" id="KW-0533">Nickel</keyword>
<evidence type="ECO:0000256" key="1">
    <source>
        <dbReference type="ARBA" id="ARBA00022596"/>
    </source>
</evidence>
<feature type="non-terminal residue" evidence="2">
    <location>
        <position position="1"/>
    </location>
</feature>
<keyword evidence="3" id="KW-1185">Reference proteome</keyword>
<organism evidence="2 3">
    <name type="scientific">Kouleothrix aurantiaca</name>
    <dbReference type="NCBI Taxonomy" id="186479"/>
    <lineage>
        <taxon>Bacteria</taxon>
        <taxon>Bacillati</taxon>
        <taxon>Chloroflexota</taxon>
        <taxon>Chloroflexia</taxon>
        <taxon>Chloroflexales</taxon>
        <taxon>Roseiflexineae</taxon>
        <taxon>Roseiflexaceae</taxon>
        <taxon>Kouleothrix</taxon>
    </lineage>
</organism>
<dbReference type="Gene3D" id="3.10.20.300">
    <property type="entry name" value="mk0293 like domain"/>
    <property type="match status" value="1"/>
</dbReference>